<evidence type="ECO:0000256" key="8">
    <source>
        <dbReference type="ARBA" id="ARBA00023052"/>
    </source>
</evidence>
<keyword evidence="5" id="KW-0808">Transferase</keyword>
<protein>
    <recommendedName>
        <fullName evidence="9">Transketolase-like pyrimidine-binding domain-containing protein</fullName>
    </recommendedName>
</protein>
<evidence type="ECO:0000256" key="6">
    <source>
        <dbReference type="ARBA" id="ARBA00022723"/>
    </source>
</evidence>
<dbReference type="Pfam" id="PF00456">
    <property type="entry name" value="Transketolase_N"/>
    <property type="match status" value="1"/>
</dbReference>
<feature type="domain" description="Transketolase-like pyrimidine-binding" evidence="9">
    <location>
        <begin position="352"/>
        <end position="514"/>
    </location>
</feature>
<keyword evidence="6" id="KW-0479">Metal-binding</keyword>
<evidence type="ECO:0000259" key="9">
    <source>
        <dbReference type="SMART" id="SM00861"/>
    </source>
</evidence>
<accession>A0A8H6PJI6</accession>
<evidence type="ECO:0000313" key="10">
    <source>
        <dbReference type="EMBL" id="KAF7155866.1"/>
    </source>
</evidence>
<dbReference type="AlphaFoldDB" id="A0A8H6PJI6"/>
<comment type="cofactor">
    <cofactor evidence="2">
        <name>Mg(2+)</name>
        <dbReference type="ChEBI" id="CHEBI:18420"/>
    </cofactor>
</comment>
<comment type="similarity">
    <text evidence="4">Belongs to the transketolase family.</text>
</comment>
<dbReference type="CDD" id="cd02012">
    <property type="entry name" value="TPP_TK"/>
    <property type="match status" value="1"/>
</dbReference>
<comment type="cofactor">
    <cofactor evidence="3">
        <name>thiamine diphosphate</name>
        <dbReference type="ChEBI" id="CHEBI:58937"/>
    </cofactor>
</comment>
<dbReference type="InterPro" id="IPR005475">
    <property type="entry name" value="Transketolase-like_Pyr-bd"/>
</dbReference>
<comment type="cofactor">
    <cofactor evidence="1">
        <name>Co(2+)</name>
        <dbReference type="ChEBI" id="CHEBI:48828"/>
    </cofactor>
</comment>
<dbReference type="GO" id="GO:0005829">
    <property type="term" value="C:cytosol"/>
    <property type="evidence" value="ECO:0007669"/>
    <property type="project" value="TreeGrafter"/>
</dbReference>
<dbReference type="SMART" id="SM00861">
    <property type="entry name" value="Transket_pyr"/>
    <property type="match status" value="1"/>
</dbReference>
<dbReference type="Proteomes" id="UP000654922">
    <property type="component" value="Unassembled WGS sequence"/>
</dbReference>
<dbReference type="PROSITE" id="PS00802">
    <property type="entry name" value="TRANSKETOLASE_2"/>
    <property type="match status" value="1"/>
</dbReference>
<evidence type="ECO:0000256" key="2">
    <source>
        <dbReference type="ARBA" id="ARBA00001946"/>
    </source>
</evidence>
<keyword evidence="8" id="KW-0786">Thiamine pyrophosphate</keyword>
<dbReference type="GO" id="GO:0005634">
    <property type="term" value="C:nucleus"/>
    <property type="evidence" value="ECO:0007669"/>
    <property type="project" value="TreeGrafter"/>
</dbReference>
<dbReference type="PANTHER" id="PTHR43522">
    <property type="entry name" value="TRANSKETOLASE"/>
    <property type="match status" value="1"/>
</dbReference>
<evidence type="ECO:0000313" key="11">
    <source>
        <dbReference type="Proteomes" id="UP000654922"/>
    </source>
</evidence>
<dbReference type="EMBL" id="JACBAE010001400">
    <property type="protein sequence ID" value="KAF7155866.1"/>
    <property type="molecule type" value="Genomic_DNA"/>
</dbReference>
<proteinExistence type="inferred from homology"/>
<dbReference type="CDD" id="cd07033">
    <property type="entry name" value="TPP_PYR_DXS_TK_like"/>
    <property type="match status" value="1"/>
</dbReference>
<dbReference type="PANTHER" id="PTHR43522:SF6">
    <property type="entry name" value="TRANSKETOLASE-LIKE PYRIMIDINE-BINDING DOMAIN-CONTAINING PROTEIN-RELATED"/>
    <property type="match status" value="1"/>
</dbReference>
<dbReference type="SUPFAM" id="SSF52518">
    <property type="entry name" value="Thiamin diphosphate-binding fold (THDP-binding)"/>
    <property type="match status" value="2"/>
</dbReference>
<dbReference type="GO" id="GO:0006098">
    <property type="term" value="P:pentose-phosphate shunt"/>
    <property type="evidence" value="ECO:0007669"/>
    <property type="project" value="TreeGrafter"/>
</dbReference>
<dbReference type="Gene3D" id="3.40.50.970">
    <property type="match status" value="2"/>
</dbReference>
<dbReference type="GO" id="GO:0004802">
    <property type="term" value="F:transketolase activity"/>
    <property type="evidence" value="ECO:0007669"/>
    <property type="project" value="TreeGrafter"/>
</dbReference>
<name>A0A8H6PJI6_9EURO</name>
<dbReference type="Gene3D" id="3.40.50.920">
    <property type="match status" value="1"/>
</dbReference>
<dbReference type="InterPro" id="IPR033247">
    <property type="entry name" value="Transketolase_fam"/>
</dbReference>
<keyword evidence="7" id="KW-0460">Magnesium</keyword>
<dbReference type="InterPro" id="IPR020826">
    <property type="entry name" value="Transketolase_BS"/>
</dbReference>
<sequence>MAIASAPVTANGGRRSAMSLVQQLSKDHDLVLRTFRLLIADLCQQFGGGHLGAIGMAAIGVALWRYVMRYAPHTPDFFNRDRFVLSNGHAYLFQYCFLHLTGYKAMTLEELKSYHSDRVDALCPGHPEIEHEGIEVTTGPLGQGVANAVGLAMATKNLSATYNRPEYEMVSNHTWCMVGDACLEEGVALEAISFAGHLKLNNLTVIYDNNQITCDGSLDLTNTEDINAKMRACGCDVIDVEDGCYDVESIVQALERARASQEKPAFINIRTSSVWVVMLRVAEMKKANGFNPAESSIIGETVRNFFHNLPARGEGYVREWNELGEVFQRRVHGQLPANWKDLIPSHFSGKPTPSQISSGLVFNPIAKEIASFMPELRTTCGINGNYSGRYIHHGIREHAMCAISNGLAAFAPNTFIPVTSSFFFMFYLYAAPAVRMGAPQRLQVIHAATHDSIGMGEDGPTHQPIELASLYRAMPNLLYIRPGDSEETAGAWITAIEARTASTIISTSRHALPQLKKTRRGGCSKGCLRPGGGRKRNRYAHWRRRKTVLCSGCGKKTQRESGDCRTVAPPRDSCVVIEPYAPNGWERYADAGICLRRFGHSLPGNAAYNFFGYDIDVMTGKIGDYLKRVEDDEWLKREFVDL</sequence>
<evidence type="ECO:0000256" key="5">
    <source>
        <dbReference type="ARBA" id="ARBA00022679"/>
    </source>
</evidence>
<organism evidence="10 11">
    <name type="scientific">Aspergillus felis</name>
    <dbReference type="NCBI Taxonomy" id="1287682"/>
    <lineage>
        <taxon>Eukaryota</taxon>
        <taxon>Fungi</taxon>
        <taxon>Dikarya</taxon>
        <taxon>Ascomycota</taxon>
        <taxon>Pezizomycotina</taxon>
        <taxon>Eurotiomycetes</taxon>
        <taxon>Eurotiomycetidae</taxon>
        <taxon>Eurotiales</taxon>
        <taxon>Aspergillaceae</taxon>
        <taxon>Aspergillus</taxon>
        <taxon>Aspergillus subgen. Fumigati</taxon>
    </lineage>
</organism>
<dbReference type="OrthoDB" id="10267175at2759"/>
<evidence type="ECO:0000256" key="1">
    <source>
        <dbReference type="ARBA" id="ARBA00001941"/>
    </source>
</evidence>
<dbReference type="SUPFAM" id="SSF52922">
    <property type="entry name" value="TK C-terminal domain-like"/>
    <property type="match status" value="1"/>
</dbReference>
<reference evidence="10" key="1">
    <citation type="submission" date="2020-06" db="EMBL/GenBank/DDBJ databases">
        <title>Draft genome sequences of strains closely related to Aspergillus parafelis and Aspergillus hiratsukae.</title>
        <authorList>
            <person name="Dos Santos R.A.C."/>
            <person name="Rivero-Menendez O."/>
            <person name="Steenwyk J.L."/>
            <person name="Mead M.E."/>
            <person name="Goldman G.H."/>
            <person name="Alastruey-Izquierdo A."/>
            <person name="Rokas A."/>
        </authorList>
    </citation>
    <scope>NUCLEOTIDE SEQUENCE</scope>
    <source>
        <strain evidence="10">CNM-CM5623</strain>
    </source>
</reference>
<evidence type="ECO:0000256" key="3">
    <source>
        <dbReference type="ARBA" id="ARBA00001964"/>
    </source>
</evidence>
<dbReference type="GO" id="GO:0046872">
    <property type="term" value="F:metal ion binding"/>
    <property type="evidence" value="ECO:0007669"/>
    <property type="project" value="UniProtKB-KW"/>
</dbReference>
<evidence type="ECO:0000256" key="7">
    <source>
        <dbReference type="ARBA" id="ARBA00022842"/>
    </source>
</evidence>
<gene>
    <name evidence="10" type="ORF">CNMCM5623_008746</name>
</gene>
<dbReference type="Pfam" id="PF02779">
    <property type="entry name" value="Transket_pyr"/>
    <property type="match status" value="1"/>
</dbReference>
<evidence type="ECO:0000256" key="4">
    <source>
        <dbReference type="ARBA" id="ARBA00007131"/>
    </source>
</evidence>
<dbReference type="InterPro" id="IPR005474">
    <property type="entry name" value="Transketolase_N"/>
</dbReference>
<comment type="caution">
    <text evidence="10">The sequence shown here is derived from an EMBL/GenBank/DDBJ whole genome shotgun (WGS) entry which is preliminary data.</text>
</comment>
<dbReference type="InterPro" id="IPR009014">
    <property type="entry name" value="Transketo_C/PFOR_II"/>
</dbReference>
<dbReference type="InterPro" id="IPR029061">
    <property type="entry name" value="THDP-binding"/>
</dbReference>